<dbReference type="InterPro" id="IPR000477">
    <property type="entry name" value="RT_dom"/>
</dbReference>
<dbReference type="GO" id="GO:0016579">
    <property type="term" value="P:protein deubiquitination"/>
    <property type="evidence" value="ECO:0007669"/>
    <property type="project" value="TreeGrafter"/>
</dbReference>
<dbReference type="InterPro" id="IPR050704">
    <property type="entry name" value="Peptidase_C85-like"/>
</dbReference>
<dbReference type="OrthoDB" id="426857at2759"/>
<evidence type="ECO:0000313" key="5">
    <source>
        <dbReference type="Proteomes" id="UP000649617"/>
    </source>
</evidence>
<organism evidence="4 5">
    <name type="scientific">Symbiodinium pilosum</name>
    <name type="common">Dinoflagellate</name>
    <dbReference type="NCBI Taxonomy" id="2952"/>
    <lineage>
        <taxon>Eukaryota</taxon>
        <taxon>Sar</taxon>
        <taxon>Alveolata</taxon>
        <taxon>Dinophyceae</taxon>
        <taxon>Suessiales</taxon>
        <taxon>Symbiodiniaceae</taxon>
        <taxon>Symbiodinium</taxon>
    </lineage>
</organism>
<evidence type="ECO:0000256" key="1">
    <source>
        <dbReference type="SAM" id="Coils"/>
    </source>
</evidence>
<dbReference type="SUPFAM" id="SSF56672">
    <property type="entry name" value="DNA/RNA polymerases"/>
    <property type="match status" value="1"/>
</dbReference>
<keyword evidence="5" id="KW-1185">Reference proteome</keyword>
<proteinExistence type="predicted"/>
<dbReference type="InterPro" id="IPR038765">
    <property type="entry name" value="Papain-like_cys_pep_sf"/>
</dbReference>
<feature type="region of interest" description="Disordered" evidence="2">
    <location>
        <begin position="1169"/>
        <end position="1188"/>
    </location>
</feature>
<dbReference type="Pfam" id="PF00078">
    <property type="entry name" value="RVT_1"/>
    <property type="match status" value="1"/>
</dbReference>
<feature type="domain" description="OTU" evidence="3">
    <location>
        <begin position="1018"/>
        <end position="1153"/>
    </location>
</feature>
<dbReference type="InterPro" id="IPR036691">
    <property type="entry name" value="Endo/exonu/phosph_ase_sf"/>
</dbReference>
<dbReference type="InterPro" id="IPR003323">
    <property type="entry name" value="OTU_dom"/>
</dbReference>
<feature type="region of interest" description="Disordered" evidence="2">
    <location>
        <begin position="1231"/>
        <end position="1269"/>
    </location>
</feature>
<keyword evidence="1" id="KW-0175">Coiled coil</keyword>
<dbReference type="CDD" id="cd22744">
    <property type="entry name" value="OTU"/>
    <property type="match status" value="1"/>
</dbReference>
<feature type="compositionally biased region" description="Basic residues" evidence="2">
    <location>
        <begin position="600"/>
        <end position="611"/>
    </location>
</feature>
<feature type="compositionally biased region" description="Polar residues" evidence="2">
    <location>
        <begin position="1232"/>
        <end position="1245"/>
    </location>
</feature>
<feature type="region of interest" description="Disordered" evidence="2">
    <location>
        <begin position="1311"/>
        <end position="1330"/>
    </location>
</feature>
<feature type="compositionally biased region" description="Gly residues" evidence="2">
    <location>
        <begin position="557"/>
        <end position="572"/>
    </location>
</feature>
<sequence>MPLVKASNGGQFSKSLGESTIDLLRPVGTADLVPHFDRLASYVNLEKCVLESRLSVVKAQERESRAKISEELKDMEHFYKEQMRSLSRATNLAEKSMKTDQKKMQELFNAMVSEMQEEVWDLEKSFENAEQRRLQLETAYKNAEAAYHKEKNQFEQSAEDHRMMCDNLSKMCRNQASQVDKIGQQQARFLDQFGTTDATILKKQLESLRQLQKQLQHSSVIEQDLCCMLHSMVTFTTCLKDNIIFMCDGVIRLLDALTSSAIAAGSTQRATTKRSHVGEGRAPGLRVKSMIGRLLMMVPASGSRSGKQYESSKFEETCLERAQCRGEDTAKFWQAGIAGEAGVFQDAVVGDGELQAHFCNMVGCLGGVSPREIVIFYGGQLGIDWAMSGYGMTEGFDGGQVFEHGVLEGCCWHGWLLGDPPDPGEGVCGQLGWFCELPGWRHGLRGVRVGEAAHPGPGGGAAATEHRRQENQMQQALVSIIELLMSVVASLAGSDHPVQKQMAGITGLLGVLRAGREDAILEEEQPPPPPWRQVTFQAEPDTTSFVTEGALKPIPGQKGGKAKAGGTIGQGKGKNLNLEEGNKNGSGSTGGKGGKDIGGKKGHVKGGKGGKRTGEDAKAKLRPQDWVGNIVDYATACSQLNSLSGSVLVWVKDEEQADALSQMLLGAGTKCTARMIWRSATGSFKVPVECAGELMVESFAFMDYTTTGTPLPSFKQAAKTAKKVPKEVVTTTLRVALAKDFVAKEVWKQATSAPRAAIQKWGREVAKAGSVAFVKDAWGFAEETRLGNAAVVGLIRVPVDRAAEVLQLSGEQGVFVEPAGRDNVVPCEIEWLDTVDGETWGQAVARAKAQKPKFGVFLGRRQVGMRLEAGSAPRASRIRYFAIKSAPTNWPDELVKEIVEEQTSLKQVVVHRKATQKGRATYYFKARAEEDNACYMLQVEDASVTSSLWVVPIRGEVVRSSRPISEKGGFVFQRRAPAQLGADKPEAKNSKGEDSKEEGPPAKKPAVARQQRAVPEGVAINKVDGDGNCFFSVVGQGLGRIRNEPALPPARVRAEICAHMRKHRANYEEFWNGKDSDGKDMQDFEDYIKHMAENGKWAGSLEAYAAAKTYKLAVYIIPAPVDMAAVAYNSTAKAKLGLWYTDKPGHFDWLCPPTGHELPETVTGMAEGTQPGDFPRGGAERQEEEGSEATVFTRIASRPNFDNDGGKTESVGRATVFTKLGAREFPGPITCKTGNSQDTRQSMAGGSTEEGATALRSSSKRARQTELEAAPSEATAFTEVAETKGKTLRHWFAQARRAGSEALTGVRSSASSSTMVVEDEDNASTEEIAPPPAPVAVRRWRGGVPRKTHNSWKCPECGWSTGRTIYWRQKKASHVSHFHPDLKAELSMRPQLIQMVPWSAATCVRRCPVENCGMGLPAVESSTDARLLARKHHAKTVHPDEPIQIFRLARRTADNARKATVARLGAGVAKRLNQIKVGAAGDHDVVCVKLPPLPVKEGKEGKQRKSRRAVTHVVCKCCKRIGFSPKELAVHPCKTTSPGSRRAAMLKRLREALDQGKLDADVEAGVTLVLNLFAEAATQPYQQHQPKAMAWPLDAKTWEARFVCPRCSGVWKRLRDVEGKQCMPERKRARYAEAAQLSKLSEVGGAVGEAATNILGFLKVKGAKVADEDETRSLAGRMGAVMDMAADAGLHILCLQETMLNAEGIHALRQAFRSKGWHFIPGSLTFDSQGKPADGVAIVAAWPVELIDSPMAASFPSRVMTIKAHRPGQRPLLVINGYFPANDVALNQFLTQEVIAWAANTVHALDPDPYFDGVGTHRWEDGSYTGRTIDYGIASLGLGASQRLQCLGPADHDLIAYDIQLKGTRRGWRWQPRRKLKEELLTDWDTTWAAVEEDFQGYIRDADGEAAWRLLSLQVENAMDSDCRRAKPRGEPGKPVLTEAHAAKPPTVQTLRERKLRRAARRLMAIIQRERQGADGGHERAKLARYLRHIVEAYPDLGDLVLLQGDELLAFLQHAAEAEETRANQARIEGWKEKVKCDLPRLARWVKSSLAERATPFSNFAEDPDPQAKAERAAQEWGKLWHQDGRPDGCQLRDILNRLQMQQEAAPCPLLDGDALHRRARASARKAAGCDGWSGRYWSALPLSFFDKLAAIWNLVLGGAPIPVAWTQVRVCLIDKEDGGQRPLAIAALAWRLGASAVVQQLTSWIRNVFPEELYGGLPERGVEDVHTQLTYELFVRRGGGALAGCKADVRKCFDTADPKLAIACLRQLGAPEPLLDVIFRFYNEHTRWMMVEGVCARQPIEAAAALLQGCPFSPLCLNAMMAVWLAVVKEAHTSCRVAVYLDDRSIWARQRRGAARCVQRAMLAGAIADEALGFALHADKLESFGATQNVRDELMEFSDVVGIPQVTFQLLGIPYNTSRAVPVATSSLTDKLEKRCKRIQICGQGYGLRRALLGRLVIPLFRWCSPWIRCLKKLTARWAGAIERALWGGAIPRGRSRALAWTTCVGLHLFPDYVNAETTVLREHRRLLLGRHAHEAPQTKEAFAYFGWRREAGVWHCRHGSFKAGAIATSGLRKLLRMDGACKLFMGDPKVQQEGGFVGDFDLTHHHYQALHVEGYQARVMVGGAADARHVTPKHGDVMERACQCGQQGPTRTHMTFECPRAPWRLEMRSAVERRLLLPLRPPPPTWGIADYEAGIIEVADFLGTLDQEQVHYAATDGGCLLARGGEPWQRASWAVAFRGASFKGLVQGPEQTPAEGERVAVFILCEALILRGRRLRLLVDNLSVAGRLRQGRAACEKGDPWFLWRRIAAAVPWLEVAWIPAHSRSPD</sequence>
<comment type="caution">
    <text evidence="4">The sequence shown here is derived from an EMBL/GenBank/DDBJ whole genome shotgun (WGS) entry which is preliminary data.</text>
</comment>
<dbReference type="SUPFAM" id="SSF56219">
    <property type="entry name" value="DNase I-like"/>
    <property type="match status" value="1"/>
</dbReference>
<name>A0A812WAK1_SYMPI</name>
<evidence type="ECO:0000259" key="3">
    <source>
        <dbReference type="PROSITE" id="PS50802"/>
    </source>
</evidence>
<dbReference type="SUPFAM" id="SSF54001">
    <property type="entry name" value="Cysteine proteinases"/>
    <property type="match status" value="1"/>
</dbReference>
<protein>
    <submittedName>
        <fullName evidence="4">Cacna1h protein</fullName>
    </submittedName>
</protein>
<dbReference type="GO" id="GO:0004843">
    <property type="term" value="F:cysteine-type deubiquitinase activity"/>
    <property type="evidence" value="ECO:0007669"/>
    <property type="project" value="TreeGrafter"/>
</dbReference>
<dbReference type="EMBL" id="CAJNIZ010043640">
    <property type="protein sequence ID" value="CAE7665131.1"/>
    <property type="molecule type" value="Genomic_DNA"/>
</dbReference>
<feature type="coiled-coil region" evidence="1">
    <location>
        <begin position="112"/>
        <end position="160"/>
    </location>
</feature>
<dbReference type="Proteomes" id="UP000649617">
    <property type="component" value="Unassembled WGS sequence"/>
</dbReference>
<dbReference type="Gene3D" id="3.60.10.10">
    <property type="entry name" value="Endonuclease/exonuclease/phosphatase"/>
    <property type="match status" value="1"/>
</dbReference>
<feature type="region of interest" description="Disordered" evidence="2">
    <location>
        <begin position="548"/>
        <end position="618"/>
    </location>
</feature>
<gene>
    <name evidence="4" type="primary">Cacna1h</name>
    <name evidence="4" type="ORF">SPIL2461_LOCUS18177</name>
</gene>
<reference evidence="4" key="1">
    <citation type="submission" date="2021-02" db="EMBL/GenBank/DDBJ databases">
        <authorList>
            <person name="Dougan E. K."/>
            <person name="Rhodes N."/>
            <person name="Thang M."/>
            <person name="Chan C."/>
        </authorList>
    </citation>
    <scope>NUCLEOTIDE SEQUENCE</scope>
</reference>
<feature type="region of interest" description="Disordered" evidence="2">
    <location>
        <begin position="975"/>
        <end position="1011"/>
    </location>
</feature>
<feature type="compositionally biased region" description="Basic and acidic residues" evidence="2">
    <location>
        <begin position="983"/>
        <end position="1001"/>
    </location>
</feature>
<evidence type="ECO:0000256" key="2">
    <source>
        <dbReference type="SAM" id="MobiDB-lite"/>
    </source>
</evidence>
<dbReference type="PANTHER" id="PTHR12419">
    <property type="entry name" value="OTU DOMAIN CONTAINING PROTEIN"/>
    <property type="match status" value="1"/>
</dbReference>
<dbReference type="PROSITE" id="PS50802">
    <property type="entry name" value="OTU"/>
    <property type="match status" value="1"/>
</dbReference>
<evidence type="ECO:0000313" key="4">
    <source>
        <dbReference type="EMBL" id="CAE7665131.1"/>
    </source>
</evidence>
<accession>A0A812WAK1</accession>
<dbReference type="InterPro" id="IPR043502">
    <property type="entry name" value="DNA/RNA_pol_sf"/>
</dbReference>
<dbReference type="Pfam" id="PF02338">
    <property type="entry name" value="OTU"/>
    <property type="match status" value="1"/>
</dbReference>
<dbReference type="Gene3D" id="3.90.70.80">
    <property type="match status" value="1"/>
</dbReference>